<evidence type="ECO:0000259" key="1">
    <source>
        <dbReference type="PROSITE" id="PS00028"/>
    </source>
</evidence>
<name>A0A8X6XLB3_9ARAC</name>
<feature type="non-terminal residue" evidence="2">
    <location>
        <position position="172"/>
    </location>
</feature>
<reference evidence="2" key="1">
    <citation type="submission" date="2020-08" db="EMBL/GenBank/DDBJ databases">
        <title>Multicomponent nature underlies the extraordinary mechanical properties of spider dragline silk.</title>
        <authorList>
            <person name="Kono N."/>
            <person name="Nakamura H."/>
            <person name="Mori M."/>
            <person name="Yoshida Y."/>
            <person name="Ohtoshi R."/>
            <person name="Malay A.D."/>
            <person name="Moran D.A.P."/>
            <person name="Tomita M."/>
            <person name="Numata K."/>
            <person name="Arakawa K."/>
        </authorList>
    </citation>
    <scope>NUCLEOTIDE SEQUENCE</scope>
</reference>
<dbReference type="InterPro" id="IPR013087">
    <property type="entry name" value="Znf_C2H2_type"/>
</dbReference>
<organism evidence="2 3">
    <name type="scientific">Trichonephila inaurata madagascariensis</name>
    <dbReference type="NCBI Taxonomy" id="2747483"/>
    <lineage>
        <taxon>Eukaryota</taxon>
        <taxon>Metazoa</taxon>
        <taxon>Ecdysozoa</taxon>
        <taxon>Arthropoda</taxon>
        <taxon>Chelicerata</taxon>
        <taxon>Arachnida</taxon>
        <taxon>Araneae</taxon>
        <taxon>Araneomorphae</taxon>
        <taxon>Entelegynae</taxon>
        <taxon>Araneoidea</taxon>
        <taxon>Nephilidae</taxon>
        <taxon>Trichonephila</taxon>
        <taxon>Trichonephila inaurata</taxon>
    </lineage>
</organism>
<protein>
    <recommendedName>
        <fullName evidence="1">C2H2-type domain-containing protein</fullName>
    </recommendedName>
</protein>
<feature type="domain" description="C2H2-type" evidence="1">
    <location>
        <begin position="10"/>
        <end position="31"/>
    </location>
</feature>
<dbReference type="OrthoDB" id="10406991at2759"/>
<dbReference type="EMBL" id="BMAV01009997">
    <property type="protein sequence ID" value="GFY54685.1"/>
    <property type="molecule type" value="Genomic_DNA"/>
</dbReference>
<gene>
    <name evidence="2" type="ORF">TNIN_475101</name>
</gene>
<proteinExistence type="predicted"/>
<dbReference type="Proteomes" id="UP000886998">
    <property type="component" value="Unassembled WGS sequence"/>
</dbReference>
<dbReference type="AlphaFoldDB" id="A0A8X6XLB3"/>
<evidence type="ECO:0000313" key="3">
    <source>
        <dbReference type="Proteomes" id="UP000886998"/>
    </source>
</evidence>
<keyword evidence="3" id="KW-1185">Reference proteome</keyword>
<sequence>MEQSAGEYRCNSCKLQFKHYKQFLCHKYLNHDEQEVPPEINYNGEASQNPLNNFKSSCEMPIGKIPLKEQLKINERMDSSEDVYNPLFDSKDHESIQSQNGVLTESTSTPSCLVSVTQHTQEPLCRYESNPEVTANERSLSLKYNQAEICRLEGNTGVNISESLMLPECNQL</sequence>
<comment type="caution">
    <text evidence="2">The sequence shown here is derived from an EMBL/GenBank/DDBJ whole genome shotgun (WGS) entry which is preliminary data.</text>
</comment>
<dbReference type="PROSITE" id="PS00028">
    <property type="entry name" value="ZINC_FINGER_C2H2_1"/>
    <property type="match status" value="1"/>
</dbReference>
<evidence type="ECO:0000313" key="2">
    <source>
        <dbReference type="EMBL" id="GFY54685.1"/>
    </source>
</evidence>
<accession>A0A8X6XLB3</accession>